<accession>A0A090WHU5</accession>
<keyword evidence="4" id="KW-0067">ATP-binding</keyword>
<dbReference type="Pfam" id="PF00270">
    <property type="entry name" value="DEAD"/>
    <property type="match status" value="1"/>
</dbReference>
<dbReference type="GO" id="GO:0003676">
    <property type="term" value="F:nucleic acid binding"/>
    <property type="evidence" value="ECO:0007669"/>
    <property type="project" value="InterPro"/>
</dbReference>
<evidence type="ECO:0000259" key="7">
    <source>
        <dbReference type="PROSITE" id="PS51195"/>
    </source>
</evidence>
<name>A0A090WHU5_NONUL</name>
<dbReference type="SUPFAM" id="SSF52540">
    <property type="entry name" value="P-loop containing nucleoside triphosphate hydrolases"/>
    <property type="match status" value="1"/>
</dbReference>
<dbReference type="Proteomes" id="UP000029647">
    <property type="component" value="Unassembled WGS sequence"/>
</dbReference>
<keyword evidence="2" id="KW-0378">Hydrolase</keyword>
<evidence type="ECO:0000256" key="4">
    <source>
        <dbReference type="ARBA" id="ARBA00022840"/>
    </source>
</evidence>
<proteinExistence type="predicted"/>
<dbReference type="PANTHER" id="PTHR47959">
    <property type="entry name" value="ATP-DEPENDENT RNA HELICASE RHLE-RELATED"/>
    <property type="match status" value="1"/>
</dbReference>
<evidence type="ECO:0000313" key="8">
    <source>
        <dbReference type="EMBL" id="GAL76640.1"/>
    </source>
</evidence>
<comment type="caution">
    <text evidence="8">The sequence shown here is derived from an EMBL/GenBank/DDBJ whole genome shotgun (WGS) entry which is preliminary data.</text>
</comment>
<dbReference type="InterPro" id="IPR014001">
    <property type="entry name" value="Helicase_ATP-bd"/>
</dbReference>
<evidence type="ECO:0000256" key="1">
    <source>
        <dbReference type="ARBA" id="ARBA00022741"/>
    </source>
</evidence>
<dbReference type="GO" id="GO:0005524">
    <property type="term" value="F:ATP binding"/>
    <property type="evidence" value="ECO:0007669"/>
    <property type="project" value="UniProtKB-KW"/>
</dbReference>
<evidence type="ECO:0000259" key="6">
    <source>
        <dbReference type="PROSITE" id="PS51192"/>
    </source>
</evidence>
<dbReference type="PROSITE" id="PS51195">
    <property type="entry name" value="Q_MOTIF"/>
    <property type="match status" value="1"/>
</dbReference>
<sequence length="120" mass="13262">MSFESLGLSNQLLFALRENQFSHPTPIQKLAMPDILAGKDVLGIAKTGSGKTMAYALPLLQRLEGIESENRHITALILVPTRELAAQVSEVFIPYSKALTKPLITMQFMAVLPLIRKCVR</sequence>
<feature type="domain" description="DEAD-box RNA helicase Q" evidence="7">
    <location>
        <begin position="1"/>
        <end position="29"/>
    </location>
</feature>
<evidence type="ECO:0000313" key="9">
    <source>
        <dbReference type="Proteomes" id="UP000029647"/>
    </source>
</evidence>
<evidence type="ECO:0000256" key="5">
    <source>
        <dbReference type="PROSITE-ProRule" id="PRU00552"/>
    </source>
</evidence>
<dbReference type="Gene3D" id="3.40.50.300">
    <property type="entry name" value="P-loop containing nucleotide triphosphate hydrolases"/>
    <property type="match status" value="1"/>
</dbReference>
<dbReference type="InterPro" id="IPR011545">
    <property type="entry name" value="DEAD/DEAH_box_helicase_dom"/>
</dbReference>
<feature type="short sequence motif" description="Q motif" evidence="5">
    <location>
        <begin position="1"/>
        <end position="29"/>
    </location>
</feature>
<gene>
    <name evidence="8" type="ORF">JCM19275_1788</name>
</gene>
<dbReference type="PROSITE" id="PS51192">
    <property type="entry name" value="HELICASE_ATP_BIND_1"/>
    <property type="match status" value="1"/>
</dbReference>
<organism evidence="8 9">
    <name type="scientific">Nonlabens ulvanivorans</name>
    <name type="common">Persicivirga ulvanivorans</name>
    <dbReference type="NCBI Taxonomy" id="906888"/>
    <lineage>
        <taxon>Bacteria</taxon>
        <taxon>Pseudomonadati</taxon>
        <taxon>Bacteroidota</taxon>
        <taxon>Flavobacteriia</taxon>
        <taxon>Flavobacteriales</taxon>
        <taxon>Flavobacteriaceae</taxon>
        <taxon>Nonlabens</taxon>
    </lineage>
</organism>
<dbReference type="InterPro" id="IPR014014">
    <property type="entry name" value="RNA_helicase_DEAD_Q_motif"/>
</dbReference>
<evidence type="ECO:0000256" key="3">
    <source>
        <dbReference type="ARBA" id="ARBA00022806"/>
    </source>
</evidence>
<dbReference type="AlphaFoldDB" id="A0A090WHU5"/>
<dbReference type="GO" id="GO:0003724">
    <property type="term" value="F:RNA helicase activity"/>
    <property type="evidence" value="ECO:0007669"/>
    <property type="project" value="InterPro"/>
</dbReference>
<dbReference type="GO" id="GO:0016787">
    <property type="term" value="F:hydrolase activity"/>
    <property type="evidence" value="ECO:0007669"/>
    <property type="project" value="UniProtKB-KW"/>
</dbReference>
<keyword evidence="3 8" id="KW-0347">Helicase</keyword>
<protein>
    <submittedName>
        <fullName evidence="8">ATP-dependent RNA helicase RhlE</fullName>
    </submittedName>
</protein>
<dbReference type="InterPro" id="IPR027417">
    <property type="entry name" value="P-loop_NTPase"/>
</dbReference>
<reference evidence="8 9" key="1">
    <citation type="journal article" date="2014" name="Genome Announc.">
        <title>Draft Genome Sequences of Marine Flavobacterium Nonlabens Strains NR17, NR24, NR27, NR32, NR33, and Ara13.</title>
        <authorList>
            <person name="Nakanishi M."/>
            <person name="Meirelles P."/>
            <person name="Suzuki R."/>
            <person name="Takatani N."/>
            <person name="Mino S."/>
            <person name="Suda W."/>
            <person name="Oshima K."/>
            <person name="Hattori M."/>
            <person name="Ohkuma M."/>
            <person name="Hosokawa M."/>
            <person name="Miyashita K."/>
            <person name="Thompson F.L."/>
            <person name="Niwa A."/>
            <person name="Sawabe T."/>
            <person name="Sawabe T."/>
        </authorList>
    </citation>
    <scope>NUCLEOTIDE SEQUENCE [LARGE SCALE GENOMIC DNA]</scope>
    <source>
        <strain evidence="9">JCM19275</strain>
    </source>
</reference>
<evidence type="ECO:0000256" key="2">
    <source>
        <dbReference type="ARBA" id="ARBA00022801"/>
    </source>
</evidence>
<keyword evidence="1" id="KW-0547">Nucleotide-binding</keyword>
<dbReference type="PANTHER" id="PTHR47959:SF2">
    <property type="entry name" value="ATP-DEPENDENT RNA HELICASE DEAD BOX FAMILY"/>
    <property type="match status" value="1"/>
</dbReference>
<feature type="domain" description="Helicase ATP-binding" evidence="6">
    <location>
        <begin position="32"/>
        <end position="120"/>
    </location>
</feature>
<dbReference type="GO" id="GO:0005829">
    <property type="term" value="C:cytosol"/>
    <property type="evidence" value="ECO:0007669"/>
    <property type="project" value="TreeGrafter"/>
</dbReference>
<dbReference type="EMBL" id="BBNT01000013">
    <property type="protein sequence ID" value="GAL76640.1"/>
    <property type="molecule type" value="Genomic_DNA"/>
</dbReference>
<dbReference type="InterPro" id="IPR050079">
    <property type="entry name" value="DEAD_box_RNA_helicase"/>
</dbReference>